<keyword evidence="3" id="KW-1185">Reference proteome</keyword>
<evidence type="ECO:0000313" key="3">
    <source>
        <dbReference type="Proteomes" id="UP000280296"/>
    </source>
</evidence>
<feature type="compositionally biased region" description="Gly residues" evidence="1">
    <location>
        <begin position="1531"/>
        <end position="1545"/>
    </location>
</feature>
<evidence type="ECO:0000313" key="2">
    <source>
        <dbReference type="EMBL" id="RUL82036.1"/>
    </source>
</evidence>
<comment type="caution">
    <text evidence="2">The sequence shown here is derived from an EMBL/GenBank/DDBJ whole genome shotgun (WGS) entry which is preliminary data.</text>
</comment>
<feature type="compositionally biased region" description="Polar residues" evidence="1">
    <location>
        <begin position="1594"/>
        <end position="1612"/>
    </location>
</feature>
<name>A0A432MD70_9BACT</name>
<feature type="non-terminal residue" evidence="2">
    <location>
        <position position="1612"/>
    </location>
</feature>
<protein>
    <submittedName>
        <fullName evidence="2">Uncharacterized protein</fullName>
    </submittedName>
</protein>
<feature type="region of interest" description="Disordered" evidence="1">
    <location>
        <begin position="1531"/>
        <end position="1612"/>
    </location>
</feature>
<sequence length="1612" mass="173691">MLARRPRSPARRRRGVVLILVLSMLGLLAIIGVSFATFSGQAKSAALYYSTKLNRPPADQLIQYAIRQLINDTTNPMSALYGHGLKRDMYGNDAADNGIYNLNPDGSFPTITAVTPVSTGGVAPASWDIATNVPIYAGYNFEGWILTIPGLGATVAQTFEVAAVTTNGSTFSFRITGSHRPNTTHQGVGLRAPTVNSVFSLDGRFRHAFNGTGTAAFRTNVEAAMNGPDGLPGTADDDPGNRNPGQFANFRVSGGLLLGDPNYRPVPFNVNLLAADEDYDAPDLENWFLAVQSADGNTVIPSFHRPGILAVDNNPVSPTYGLTDMNVPHPSTLTPGTAQYRRAVRAISKILRPRPVDHPTAGFSDLTPDATTGKIEYDVDNDGDGITDSVWLDVGFPVQRSTDGRLYKPLAAFMVLGLNGRLPLNTAGNLNARLPVDDPNTPNFDEAGLPLFDHASHLGFSPSEINPKYALQNEYDEYFDPNTGLNVPDDAKPLNSQFDNATYAGVRHISVSLTQLRNLLTGTRPNPNNDSGEQNVVRVDGNPVRFQNNVTDPADLAILGGGATAVDRSNSDRVAGRWGEADALPDDLRVFPYDPATDVISPALHRSLNFSATRVTMGIMGSAGGAILPNPVRPGQSPYPDGRYLVDGIDDNLDSYDFYPPYTTRQGSLSASGPEAAPIDSSTTPPGIISFRSDARDASNMPMLTSERIRRFVTPIDPIGIGQVTRYDRAPVIRPLATDPIVPFDIGPDDRGRVGFLHYFRPPGVPLDVDDASTVDVVSRNPATERLIPNAGGPQDPLYPLAANRHNISHGFAALSNPAGAHGHLMAAMPFDLSNNGGTPRDAAGVVNPPTDLYAASGGTTDYIGTFSETINANPNGRLRRDPNGFLNAMGSQATLATTSTTGVHTYPLGSPLFNDPNEMNLYWPDESDAPFGPKDLEWLYRVQDVDGDALESRLSQLAAVSFVHAADAQTRRRLFSVESWDRIDYAFAHDNPDPWDRVTNTPLPAGSYYDLSQPPGSQPTGLAPPYLAPADPARVFPDRTVPGNPFDDPRQSLPQLNARFPGRSTFATSASLREIGGTFEEGGNAANRRGASSPSVIHGGRRINLNHPLPHSYDPFEPVRQKWISETYQTLKLILPPHAIDSPQELAKLGQFVVNIVDFRDPDNAITIWDNPDVMHLPAFRITTSNLDVPPSIHLPYRADGTVDPLYSGYDTDGDGNPDVLPSPLRHYGMEYQPVALNEVLAFQFNYSDKNVTGAPTDRNKRANRMYIELANLLTKAGPGTTDATDLNLQGWDFVLVKEDPNSPYNPSEASFDPVYVRPDPTTGQLPPVANVIAPVLGDDELSAPAAQRRVEPVLVGSGKKATRTDDGSGNLDLAPYQADYRSSALNPVIPAIQPDGDLRPGGGGAANRVYAMGGIKMENPTGYTKADVDLIADNLGDSNPTTWPEIDKDFDEAGGTYTPNSWDLIPPHDDPAFDQADPTARPEGLYFWLYLRRPANPLLPPGPGNPMVVVDSIRFPFSVSDGVGETIDIGGGQKIDRTTGGGNAPTQPLYSMGRPQPLRGGQLVPDPEATDQPLFLYGSSDQARPSEDSPDNTRTYYNSPDANDTPTPPP</sequence>
<gene>
    <name evidence="2" type="ORF">TsocGM_24040</name>
</gene>
<reference evidence="2 3" key="2">
    <citation type="submission" date="2019-01" db="EMBL/GenBank/DDBJ databases">
        <title>Tautonia sociabilis, a novel thermotolerant planctomycete of Isosphaeraceae family, isolated from a 4000 m deep subterranean habitat.</title>
        <authorList>
            <person name="Kovaleva O.L."/>
            <person name="Elcheninov A.G."/>
            <person name="Van Heerden E."/>
            <person name="Toshchakov S.V."/>
            <person name="Novikov A."/>
            <person name="Bonch-Osmolovskaya E.A."/>
            <person name="Kublanov I.V."/>
        </authorList>
    </citation>
    <scope>NUCLEOTIDE SEQUENCE [LARGE SCALE GENOMIC DNA]</scope>
    <source>
        <strain evidence="2 3">GM2012</strain>
    </source>
</reference>
<organism evidence="2 3">
    <name type="scientific">Tautonia sociabilis</name>
    <dbReference type="NCBI Taxonomy" id="2080755"/>
    <lineage>
        <taxon>Bacteria</taxon>
        <taxon>Pseudomonadati</taxon>
        <taxon>Planctomycetota</taxon>
        <taxon>Planctomycetia</taxon>
        <taxon>Isosphaerales</taxon>
        <taxon>Isosphaeraceae</taxon>
        <taxon>Tautonia</taxon>
    </lineage>
</organism>
<dbReference type="EMBL" id="RYZH01000078">
    <property type="protein sequence ID" value="RUL82036.1"/>
    <property type="molecule type" value="Genomic_DNA"/>
</dbReference>
<feature type="region of interest" description="Disordered" evidence="1">
    <location>
        <begin position="664"/>
        <end position="687"/>
    </location>
</feature>
<evidence type="ECO:0000256" key="1">
    <source>
        <dbReference type="SAM" id="MobiDB-lite"/>
    </source>
</evidence>
<proteinExistence type="predicted"/>
<reference evidence="2 3" key="1">
    <citation type="submission" date="2018-12" db="EMBL/GenBank/DDBJ databases">
        <authorList>
            <person name="Toschakov S.V."/>
        </authorList>
    </citation>
    <scope>NUCLEOTIDE SEQUENCE [LARGE SCALE GENOMIC DNA]</scope>
    <source>
        <strain evidence="2 3">GM2012</strain>
    </source>
</reference>
<dbReference type="Proteomes" id="UP000280296">
    <property type="component" value="Unassembled WGS sequence"/>
</dbReference>
<accession>A0A432MD70</accession>